<evidence type="ECO:0000313" key="3">
    <source>
        <dbReference type="Proteomes" id="UP000248857"/>
    </source>
</evidence>
<evidence type="ECO:0000256" key="1">
    <source>
        <dbReference type="SAM" id="MobiDB-lite"/>
    </source>
</evidence>
<dbReference type="Proteomes" id="UP000248857">
    <property type="component" value="Unassembled WGS sequence"/>
</dbReference>
<protein>
    <submittedName>
        <fullName evidence="2">Uncharacterized protein</fullName>
    </submittedName>
</protein>
<evidence type="ECO:0000313" key="2">
    <source>
        <dbReference type="EMBL" id="PZD70237.1"/>
    </source>
</evidence>
<feature type="compositionally biased region" description="Low complexity" evidence="1">
    <location>
        <begin position="1"/>
        <end position="11"/>
    </location>
</feature>
<dbReference type="RefSeq" id="WP_110989200.1">
    <property type="nucleotide sequence ID" value="NZ_CAWNWM010000048.1"/>
</dbReference>
<feature type="region of interest" description="Disordered" evidence="1">
    <location>
        <begin position="1"/>
        <end position="33"/>
    </location>
</feature>
<comment type="caution">
    <text evidence="2">The sequence shown here is derived from an EMBL/GenBank/DDBJ whole genome shotgun (WGS) entry which is preliminary data.</text>
</comment>
<dbReference type="AlphaFoldDB" id="A0A2W1JMV6"/>
<organism evidence="2 3">
    <name type="scientific">Acaryochloris thomasi RCC1774</name>
    <dbReference type="NCBI Taxonomy" id="1764569"/>
    <lineage>
        <taxon>Bacteria</taxon>
        <taxon>Bacillati</taxon>
        <taxon>Cyanobacteriota</taxon>
        <taxon>Cyanophyceae</taxon>
        <taxon>Acaryochloridales</taxon>
        <taxon>Acaryochloridaceae</taxon>
        <taxon>Acaryochloris</taxon>
        <taxon>Acaryochloris thomasi</taxon>
    </lineage>
</organism>
<name>A0A2W1JMV6_9CYAN</name>
<reference evidence="2 3" key="1">
    <citation type="journal article" date="2018" name="Sci. Rep.">
        <title>A novel species of the marine cyanobacterium Acaryochloris with a unique pigment content and lifestyle.</title>
        <authorList>
            <person name="Partensky F."/>
            <person name="Six C."/>
            <person name="Ratin M."/>
            <person name="Garczarek L."/>
            <person name="Vaulot D."/>
            <person name="Probert I."/>
            <person name="Calteau A."/>
            <person name="Gourvil P."/>
            <person name="Marie D."/>
            <person name="Grebert T."/>
            <person name="Bouchier C."/>
            <person name="Le Panse S."/>
            <person name="Gachenot M."/>
            <person name="Rodriguez F."/>
            <person name="Garrido J.L."/>
        </authorList>
    </citation>
    <scope>NUCLEOTIDE SEQUENCE [LARGE SCALE GENOMIC DNA]</scope>
    <source>
        <strain evidence="2 3">RCC1774</strain>
    </source>
</reference>
<feature type="compositionally biased region" description="Basic residues" evidence="1">
    <location>
        <begin position="12"/>
        <end position="32"/>
    </location>
</feature>
<dbReference type="EMBL" id="PQWO01000048">
    <property type="protein sequence ID" value="PZD70237.1"/>
    <property type="molecule type" value="Genomic_DNA"/>
</dbReference>
<accession>A0A2W1JMV6</accession>
<sequence>MAYRRSSQQLSPRRRSHRGHSSHFSKLQRHRQASSIDLLKQSIPPETRQRYLSHKLYINGVALPAHRIGSLAVVFREDCQGFQLFSWELRSPISSLLFDTSTYCYEAGVELQQRFDISGVLELQPFGSVEKVDAMIQVHQMREQVAVAQV</sequence>
<keyword evidence="3" id="KW-1185">Reference proteome</keyword>
<gene>
    <name evidence="2" type="ORF">C1752_15929</name>
</gene>
<proteinExistence type="predicted"/>